<dbReference type="InterPro" id="IPR025427">
    <property type="entry name" value="DUF4160"/>
</dbReference>
<reference evidence="1" key="1">
    <citation type="submission" date="2020-10" db="EMBL/GenBank/DDBJ databases">
        <authorList>
            <person name="Castelo-Branco R."/>
            <person name="Eusebio N."/>
            <person name="Adriana R."/>
            <person name="Vieira A."/>
            <person name="Brugerolle De Fraissinette N."/>
            <person name="Rezende De Castro R."/>
            <person name="Schneider M.P."/>
            <person name="Vasconcelos V."/>
            <person name="Leao P.N."/>
        </authorList>
    </citation>
    <scope>NUCLEOTIDE SEQUENCE</scope>
    <source>
        <strain evidence="1">LEGE 11479</strain>
    </source>
</reference>
<sequence>MPTVLRVGPYRFYFYSHEPNEPPHVHIDRDNLSAKFWLESVALASNLGFSAKELRKVESIVQKNQEILLEAWHGYFGDSS</sequence>
<dbReference type="EMBL" id="JADEXP010000291">
    <property type="protein sequence ID" value="MBE9069562.1"/>
    <property type="molecule type" value="Genomic_DNA"/>
</dbReference>
<protein>
    <submittedName>
        <fullName evidence="1">DUF4160 domain-containing protein</fullName>
    </submittedName>
</protein>
<organism evidence="1 2">
    <name type="scientific">Leptolyngbya cf. ectocarpi LEGE 11479</name>
    <dbReference type="NCBI Taxonomy" id="1828722"/>
    <lineage>
        <taxon>Bacteria</taxon>
        <taxon>Bacillati</taxon>
        <taxon>Cyanobacteriota</taxon>
        <taxon>Cyanophyceae</taxon>
        <taxon>Leptolyngbyales</taxon>
        <taxon>Leptolyngbyaceae</taxon>
        <taxon>Leptolyngbya group</taxon>
        <taxon>Leptolyngbya</taxon>
    </lineage>
</organism>
<evidence type="ECO:0000313" key="1">
    <source>
        <dbReference type="EMBL" id="MBE9069562.1"/>
    </source>
</evidence>
<dbReference type="AlphaFoldDB" id="A0A929FBZ1"/>
<evidence type="ECO:0000313" key="2">
    <source>
        <dbReference type="Proteomes" id="UP000615026"/>
    </source>
</evidence>
<keyword evidence="2" id="KW-1185">Reference proteome</keyword>
<name>A0A929FBZ1_LEPEC</name>
<dbReference type="Proteomes" id="UP000615026">
    <property type="component" value="Unassembled WGS sequence"/>
</dbReference>
<proteinExistence type="predicted"/>
<dbReference type="Pfam" id="PF13711">
    <property type="entry name" value="DUF4160"/>
    <property type="match status" value="1"/>
</dbReference>
<accession>A0A929FBZ1</accession>
<comment type="caution">
    <text evidence="1">The sequence shown here is derived from an EMBL/GenBank/DDBJ whole genome shotgun (WGS) entry which is preliminary data.</text>
</comment>
<gene>
    <name evidence="1" type="ORF">IQ260_23225</name>
</gene>